<organism evidence="2 3">
    <name type="scientific">Ligilactobacillus murinus</name>
    <dbReference type="NCBI Taxonomy" id="1622"/>
    <lineage>
        <taxon>Bacteria</taxon>
        <taxon>Bacillati</taxon>
        <taxon>Bacillota</taxon>
        <taxon>Bacilli</taxon>
        <taxon>Lactobacillales</taxon>
        <taxon>Lactobacillaceae</taxon>
        <taxon>Ligilactobacillus</taxon>
    </lineage>
</organism>
<dbReference type="Proteomes" id="UP000306855">
    <property type="component" value="Unassembled WGS sequence"/>
</dbReference>
<evidence type="ECO:0000259" key="1">
    <source>
        <dbReference type="Pfam" id="PF06114"/>
    </source>
</evidence>
<name>A0A4S2EHM9_9LACO</name>
<proteinExistence type="predicted"/>
<dbReference type="EMBL" id="SRYK01000021">
    <property type="protein sequence ID" value="TGY55458.1"/>
    <property type="molecule type" value="Genomic_DNA"/>
</dbReference>
<dbReference type="InterPro" id="IPR010359">
    <property type="entry name" value="IrrE_HExxH"/>
</dbReference>
<dbReference type="Gene3D" id="1.10.10.2910">
    <property type="match status" value="1"/>
</dbReference>
<protein>
    <submittedName>
        <fullName evidence="2">ImmA/IrrE family metallo-endopeptidase</fullName>
    </submittedName>
</protein>
<comment type="caution">
    <text evidence="2">The sequence shown here is derived from an EMBL/GenBank/DDBJ whole genome shotgun (WGS) entry which is preliminary data.</text>
</comment>
<dbReference type="AlphaFoldDB" id="A0A4S2EHM9"/>
<feature type="domain" description="IrrE N-terminal-like" evidence="1">
    <location>
        <begin position="33"/>
        <end position="91"/>
    </location>
</feature>
<dbReference type="RefSeq" id="WP_135942082.1">
    <property type="nucleotide sequence ID" value="NZ_SRYK01000021.1"/>
</dbReference>
<evidence type="ECO:0000313" key="2">
    <source>
        <dbReference type="EMBL" id="TGY55458.1"/>
    </source>
</evidence>
<accession>A0A4S2EHM9</accession>
<gene>
    <name evidence="2" type="ORF">E5340_05465</name>
</gene>
<dbReference type="Pfam" id="PF06114">
    <property type="entry name" value="Peptidase_M78"/>
    <property type="match status" value="1"/>
</dbReference>
<evidence type="ECO:0000313" key="3">
    <source>
        <dbReference type="Proteomes" id="UP000306855"/>
    </source>
</evidence>
<sequence>MYDQRIQDLVDNLGVKIKYSSEIEADGTYIASLNWIIINSNLREMDQYEVLLHELGHACQHRDCFELYNTTLNNHLKCEYEADTFMIEELVEKYMSVNNIDIEQINYVNFIVDNDLSTSYIPMLQKILQSKIKRKGMYA</sequence>
<reference evidence="2 3" key="1">
    <citation type="submission" date="2019-04" db="EMBL/GenBank/DDBJ databases">
        <title>Microbes associate with the intestines of laboratory mice.</title>
        <authorList>
            <person name="Navarre W."/>
            <person name="Wong E."/>
            <person name="Huang K."/>
            <person name="Tropini C."/>
            <person name="Ng K."/>
            <person name="Yu B."/>
        </authorList>
    </citation>
    <scope>NUCLEOTIDE SEQUENCE [LARGE SCALE GENOMIC DNA]</scope>
    <source>
        <strain evidence="2 3">NM26_J9</strain>
    </source>
</reference>